<evidence type="ECO:0000256" key="1">
    <source>
        <dbReference type="SAM" id="MobiDB-lite"/>
    </source>
</evidence>
<keyword evidence="2" id="KW-0472">Membrane</keyword>
<protein>
    <recommendedName>
        <fullName evidence="5">TonB family domain protein</fullName>
    </recommendedName>
</protein>
<feature type="compositionally biased region" description="Low complexity" evidence="1">
    <location>
        <begin position="170"/>
        <end position="183"/>
    </location>
</feature>
<evidence type="ECO:0000313" key="4">
    <source>
        <dbReference type="Proteomes" id="UP000321561"/>
    </source>
</evidence>
<feature type="region of interest" description="Disordered" evidence="1">
    <location>
        <begin position="50"/>
        <end position="246"/>
    </location>
</feature>
<evidence type="ECO:0000313" key="3">
    <source>
        <dbReference type="EMBL" id="BBM60296.1"/>
    </source>
</evidence>
<accession>A0A510L950</accession>
<dbReference type="EMBL" id="AP019846">
    <property type="protein sequence ID" value="BBM60296.1"/>
    <property type="molecule type" value="Genomic_DNA"/>
</dbReference>
<keyword evidence="2" id="KW-1133">Transmembrane helix</keyword>
<feature type="transmembrane region" description="Helical" evidence="2">
    <location>
        <begin position="6"/>
        <end position="24"/>
    </location>
</feature>
<feature type="compositionally biased region" description="Low complexity" evidence="1">
    <location>
        <begin position="220"/>
        <end position="229"/>
    </location>
</feature>
<evidence type="ECO:0000256" key="2">
    <source>
        <dbReference type="SAM" id="Phobius"/>
    </source>
</evidence>
<dbReference type="OrthoDB" id="82449at2"/>
<gene>
    <name evidence="3" type="ORF">JMUB5056_1898</name>
</gene>
<evidence type="ECO:0008006" key="5">
    <source>
        <dbReference type="Google" id="ProtNLM"/>
    </source>
</evidence>
<keyword evidence="2" id="KW-0812">Transmembrane</keyword>
<sequence length="332" mass="35307">MKYYIISAAINLGILLIPIATPVLKQKLEEKKEKQTIVVDLKNSILEENKTKSTVDTDSNEESNGTSGLQKGNLPNKNNAISEAQNIEPSKQPKNRKQPELSPSQPIQPQQPQQSLPQPPKVPQETIPKEQPKPTSHPIIPPVTSTPKNATQPVISQSTGNSASTKPVQNTITASNSTISNNSGHKNTLSNSGISHGNKNGNTANGSSTGNKNGNGTGTSGNSTSSGNGNDKKSGSTRGGGCHEGTDFSVSYRETLEMPQGSQRLNREFNVVVNVTVKFTRGGGISVISASGASSIFLNEAKRAAKGIRINFKTNNCSSGVITKPFRFRKTH</sequence>
<dbReference type="KEGG" id="lhg:JMUB5056_1898"/>
<dbReference type="AlphaFoldDB" id="A0A510L950"/>
<feature type="compositionally biased region" description="Polar residues" evidence="1">
    <location>
        <begin position="56"/>
        <end position="89"/>
    </location>
</feature>
<proteinExistence type="predicted"/>
<feature type="compositionally biased region" description="Low complexity" evidence="1">
    <location>
        <begin position="100"/>
        <end position="116"/>
    </location>
</feature>
<name>A0A510L950_9FUSO</name>
<dbReference type="Proteomes" id="UP000321561">
    <property type="component" value="Chromosome"/>
</dbReference>
<reference evidence="3 4" key="1">
    <citation type="submission" date="2019-07" db="EMBL/GenBank/DDBJ databases">
        <title>Complete Genome Sequence of Leptotrichia hongkongensis Strain JMUB5056.</title>
        <authorList>
            <person name="Watanabe S."/>
            <person name="Cui L."/>
        </authorList>
    </citation>
    <scope>NUCLEOTIDE SEQUENCE [LARGE SCALE GENOMIC DNA]</scope>
    <source>
        <strain evidence="3 4">JMUB5056</strain>
    </source>
</reference>
<feature type="compositionally biased region" description="Polar residues" evidence="1">
    <location>
        <begin position="184"/>
        <end position="195"/>
    </location>
</feature>
<feature type="compositionally biased region" description="Low complexity" evidence="1">
    <location>
        <begin position="197"/>
        <end position="212"/>
    </location>
</feature>
<dbReference type="RefSeq" id="WP_147006157.1">
    <property type="nucleotide sequence ID" value="NZ_AP019846.1"/>
</dbReference>
<feature type="compositionally biased region" description="Polar residues" evidence="1">
    <location>
        <begin position="143"/>
        <end position="169"/>
    </location>
</feature>
<organism evidence="3 4">
    <name type="scientific">Leptotrichia hongkongensis</name>
    <dbReference type="NCBI Taxonomy" id="554406"/>
    <lineage>
        <taxon>Bacteria</taxon>
        <taxon>Fusobacteriati</taxon>
        <taxon>Fusobacteriota</taxon>
        <taxon>Fusobacteriia</taxon>
        <taxon>Fusobacteriales</taxon>
        <taxon>Leptotrichiaceae</taxon>
        <taxon>Leptotrichia</taxon>
    </lineage>
</organism>